<gene>
    <name evidence="6" type="primary">gcvA_13</name>
    <name evidence="6" type="ORF">LAL4801_04341</name>
</gene>
<dbReference type="InterPro" id="IPR036388">
    <property type="entry name" value="WH-like_DNA-bd_sf"/>
</dbReference>
<evidence type="ECO:0000313" key="7">
    <source>
        <dbReference type="Proteomes" id="UP000048926"/>
    </source>
</evidence>
<dbReference type="FunFam" id="1.10.10.10:FF:000001">
    <property type="entry name" value="LysR family transcriptional regulator"/>
    <property type="match status" value="1"/>
</dbReference>
<sequence>MQAYRKSLPPLDTLVFFEAAMRHLNFTEAAEELFVTQAAVSKRIRQLEDWLGVDLFERSGRRLLPTEAGTYLAEKTGMTLDYLTQALSALKVPERPVVRIASVTALAAFWLQPKLKEFALSDQACLFNLATADDLGDLLKPEHDLVILHGDGRFPGWQSELLFQEVLTPVGMPEIIDALRSGGGGKQPALLNYPRLAPNWIDWTGWIQRTGRLDLKDWPVQSCASYNQSIGRALKGLGIALGALPLLREEISSGRLVPLDGATLKTGMGYYIAWPNMRPLGTEAERLKSALLEAG</sequence>
<dbReference type="Proteomes" id="UP000048926">
    <property type="component" value="Unassembled WGS sequence"/>
</dbReference>
<evidence type="ECO:0000313" key="6">
    <source>
        <dbReference type="EMBL" id="CTQ45886.1"/>
    </source>
</evidence>
<evidence type="ECO:0000256" key="3">
    <source>
        <dbReference type="ARBA" id="ARBA00023125"/>
    </source>
</evidence>
<keyword evidence="2" id="KW-0805">Transcription regulation</keyword>
<dbReference type="Gene3D" id="3.40.190.10">
    <property type="entry name" value="Periplasmic binding protein-like II"/>
    <property type="match status" value="2"/>
</dbReference>
<evidence type="ECO:0000256" key="1">
    <source>
        <dbReference type="ARBA" id="ARBA00009437"/>
    </source>
</evidence>
<keyword evidence="4" id="KW-0804">Transcription</keyword>
<dbReference type="PANTHER" id="PTHR30537">
    <property type="entry name" value="HTH-TYPE TRANSCRIPTIONAL REGULATOR"/>
    <property type="match status" value="1"/>
</dbReference>
<comment type="similarity">
    <text evidence="1">Belongs to the LysR transcriptional regulatory family.</text>
</comment>
<dbReference type="SUPFAM" id="SSF46785">
    <property type="entry name" value="Winged helix' DNA-binding domain"/>
    <property type="match status" value="1"/>
</dbReference>
<dbReference type="Gene3D" id="1.10.10.10">
    <property type="entry name" value="Winged helix-like DNA-binding domain superfamily/Winged helix DNA-binding domain"/>
    <property type="match status" value="1"/>
</dbReference>
<dbReference type="SUPFAM" id="SSF53850">
    <property type="entry name" value="Periplasmic binding protein-like II"/>
    <property type="match status" value="1"/>
</dbReference>
<dbReference type="OrthoDB" id="5526340at2"/>
<dbReference type="RefSeq" id="WP_055659164.1">
    <property type="nucleotide sequence ID" value="NZ_CXST01000002.1"/>
</dbReference>
<name>A0A0M6Y700_9HYPH</name>
<evidence type="ECO:0000256" key="2">
    <source>
        <dbReference type="ARBA" id="ARBA00023015"/>
    </source>
</evidence>
<proteinExistence type="inferred from homology"/>
<dbReference type="STRING" id="187304.B0E33_02190"/>
<dbReference type="GO" id="GO:0003700">
    <property type="term" value="F:DNA-binding transcription factor activity"/>
    <property type="evidence" value="ECO:0007669"/>
    <property type="project" value="InterPro"/>
</dbReference>
<dbReference type="AlphaFoldDB" id="A0A0M6Y700"/>
<dbReference type="PROSITE" id="PS50931">
    <property type="entry name" value="HTH_LYSR"/>
    <property type="match status" value="1"/>
</dbReference>
<keyword evidence="3" id="KW-0238">DNA-binding</keyword>
<accession>A0A0M6Y700</accession>
<dbReference type="InterPro" id="IPR005119">
    <property type="entry name" value="LysR_subst-bd"/>
</dbReference>
<dbReference type="Pfam" id="PF00126">
    <property type="entry name" value="HTH_1"/>
    <property type="match status" value="1"/>
</dbReference>
<keyword evidence="7" id="KW-1185">Reference proteome</keyword>
<dbReference type="GO" id="GO:0003677">
    <property type="term" value="F:DNA binding"/>
    <property type="evidence" value="ECO:0007669"/>
    <property type="project" value="UniProtKB-KW"/>
</dbReference>
<dbReference type="PRINTS" id="PR00039">
    <property type="entry name" value="HTHLYSR"/>
</dbReference>
<organism evidence="6 7">
    <name type="scientific">Roseibium aggregatum</name>
    <dbReference type="NCBI Taxonomy" id="187304"/>
    <lineage>
        <taxon>Bacteria</taxon>
        <taxon>Pseudomonadati</taxon>
        <taxon>Pseudomonadota</taxon>
        <taxon>Alphaproteobacteria</taxon>
        <taxon>Hyphomicrobiales</taxon>
        <taxon>Stappiaceae</taxon>
        <taxon>Roseibium</taxon>
    </lineage>
</organism>
<evidence type="ECO:0000256" key="4">
    <source>
        <dbReference type="ARBA" id="ARBA00023163"/>
    </source>
</evidence>
<dbReference type="Pfam" id="PF03466">
    <property type="entry name" value="LysR_substrate"/>
    <property type="match status" value="1"/>
</dbReference>
<protein>
    <submittedName>
        <fullName evidence="6">Gcv operon activator</fullName>
    </submittedName>
</protein>
<feature type="domain" description="HTH lysR-type" evidence="5">
    <location>
        <begin position="9"/>
        <end position="66"/>
    </location>
</feature>
<dbReference type="InterPro" id="IPR058163">
    <property type="entry name" value="LysR-type_TF_proteobact-type"/>
</dbReference>
<dbReference type="InterPro" id="IPR036390">
    <property type="entry name" value="WH_DNA-bd_sf"/>
</dbReference>
<dbReference type="InterPro" id="IPR000847">
    <property type="entry name" value="LysR_HTH_N"/>
</dbReference>
<evidence type="ECO:0000259" key="5">
    <source>
        <dbReference type="PROSITE" id="PS50931"/>
    </source>
</evidence>
<dbReference type="PANTHER" id="PTHR30537:SF5">
    <property type="entry name" value="HTH-TYPE TRANSCRIPTIONAL ACTIVATOR TTDR-RELATED"/>
    <property type="match status" value="1"/>
</dbReference>
<dbReference type="EMBL" id="CXST01000002">
    <property type="protein sequence ID" value="CTQ45886.1"/>
    <property type="molecule type" value="Genomic_DNA"/>
</dbReference>
<reference evidence="7" key="1">
    <citation type="submission" date="2015-07" db="EMBL/GenBank/DDBJ databases">
        <authorList>
            <person name="Rodrigo-Torres Lidia"/>
            <person name="Arahal R.David."/>
        </authorList>
    </citation>
    <scope>NUCLEOTIDE SEQUENCE [LARGE SCALE GENOMIC DNA]</scope>
    <source>
        <strain evidence="7">CECT 4801</strain>
    </source>
</reference>